<comment type="caution">
    <text evidence="1">The sequence shown here is derived from an EMBL/GenBank/DDBJ whole genome shotgun (WGS) entry which is preliminary data.</text>
</comment>
<reference evidence="1 2" key="1">
    <citation type="journal article" date="2020" name="Cell">
        <title>Large-Scale Comparative Analyses of Tick Genomes Elucidate Their Genetic Diversity and Vector Capacities.</title>
        <authorList>
            <consortium name="Tick Genome and Microbiome Consortium (TIGMIC)"/>
            <person name="Jia N."/>
            <person name="Wang J."/>
            <person name="Shi W."/>
            <person name="Du L."/>
            <person name="Sun Y."/>
            <person name="Zhan W."/>
            <person name="Jiang J.F."/>
            <person name="Wang Q."/>
            <person name="Zhang B."/>
            <person name="Ji P."/>
            <person name="Bell-Sakyi L."/>
            <person name="Cui X.M."/>
            <person name="Yuan T.T."/>
            <person name="Jiang B.G."/>
            <person name="Yang W.F."/>
            <person name="Lam T.T."/>
            <person name="Chang Q.C."/>
            <person name="Ding S.J."/>
            <person name="Wang X.J."/>
            <person name="Zhu J.G."/>
            <person name="Ruan X.D."/>
            <person name="Zhao L."/>
            <person name="Wei J.T."/>
            <person name="Ye R.Z."/>
            <person name="Que T.C."/>
            <person name="Du C.H."/>
            <person name="Zhou Y.H."/>
            <person name="Cheng J.X."/>
            <person name="Dai P.F."/>
            <person name="Guo W.B."/>
            <person name="Han X.H."/>
            <person name="Huang E.J."/>
            <person name="Li L.F."/>
            <person name="Wei W."/>
            <person name="Gao Y.C."/>
            <person name="Liu J.Z."/>
            <person name="Shao H.Z."/>
            <person name="Wang X."/>
            <person name="Wang C.C."/>
            <person name="Yang T.C."/>
            <person name="Huo Q.B."/>
            <person name="Li W."/>
            <person name="Chen H.Y."/>
            <person name="Chen S.E."/>
            <person name="Zhou L.G."/>
            <person name="Ni X.B."/>
            <person name="Tian J.H."/>
            <person name="Sheng Y."/>
            <person name="Liu T."/>
            <person name="Pan Y.S."/>
            <person name="Xia L.Y."/>
            <person name="Li J."/>
            <person name="Zhao F."/>
            <person name="Cao W.C."/>
        </authorList>
    </citation>
    <scope>NUCLEOTIDE SEQUENCE [LARGE SCALE GENOMIC DNA]</scope>
    <source>
        <strain evidence="1">Iper-2018</strain>
    </source>
</reference>
<evidence type="ECO:0000313" key="2">
    <source>
        <dbReference type="Proteomes" id="UP000805193"/>
    </source>
</evidence>
<protein>
    <submittedName>
        <fullName evidence="1">Uncharacterized protein</fullName>
    </submittedName>
</protein>
<evidence type="ECO:0000313" key="1">
    <source>
        <dbReference type="EMBL" id="KAG0411232.1"/>
    </source>
</evidence>
<gene>
    <name evidence="1" type="ORF">HPB47_011663</name>
</gene>
<accession>A0AC60NVQ8</accession>
<keyword evidence="2" id="KW-1185">Reference proteome</keyword>
<sequence length="427" mass="46758">MLSTVTIYPERRRISMADCAERGVGGVPAGIPFSGPSSWNGTRIYPDGVVWDGPLIQRVATLSVIMLFTLTGNLAILVVLSRPRIAKRASRVNLFIFNLALGDLAVCLFTQSSEVLFEVFGSWVLGGVACKVIVYLQIVTLASTTFILTSMSYDRYMAICKPLESRSGLRRARCMVAASWAMAFVFATPQLFIFLQVQTGVTASGRPHLECLSVGYTHHWQRQLYFSWLTLYILVVPGLLISAFYLSLLRAVWAASDAIAVMPAKDSGSGATTLRRCTRAEPLLSRARAKTLKLTVCIIASFVLCWIPYFAVHNVRIHSHYCIKIPRAVIVFAETLALLNSAVNPVFYGLFNVHIRRGLRDIIRACRRRSNFGTERESTMRKGGNAFTTSTCALEASSGDCCPGQPLKALGSIGAGKLITNGDIAVV</sequence>
<proteinExistence type="predicted"/>
<organism evidence="1 2">
    <name type="scientific">Ixodes persulcatus</name>
    <name type="common">Taiga tick</name>
    <dbReference type="NCBI Taxonomy" id="34615"/>
    <lineage>
        <taxon>Eukaryota</taxon>
        <taxon>Metazoa</taxon>
        <taxon>Ecdysozoa</taxon>
        <taxon>Arthropoda</taxon>
        <taxon>Chelicerata</taxon>
        <taxon>Arachnida</taxon>
        <taxon>Acari</taxon>
        <taxon>Parasitiformes</taxon>
        <taxon>Ixodida</taxon>
        <taxon>Ixodoidea</taxon>
        <taxon>Ixodidae</taxon>
        <taxon>Ixodinae</taxon>
        <taxon>Ixodes</taxon>
    </lineage>
</organism>
<name>A0AC60NVQ8_IXOPE</name>
<dbReference type="Proteomes" id="UP000805193">
    <property type="component" value="Unassembled WGS sequence"/>
</dbReference>
<dbReference type="EMBL" id="JABSTQ010011451">
    <property type="protein sequence ID" value="KAG0411232.1"/>
    <property type="molecule type" value="Genomic_DNA"/>
</dbReference>